<proteinExistence type="inferred from homology"/>
<feature type="transmembrane region" description="Helical" evidence="5">
    <location>
        <begin position="236"/>
        <end position="258"/>
    </location>
</feature>
<comment type="similarity">
    <text evidence="5">Belongs to the binding-protein-dependent transport system permease family.</text>
</comment>
<evidence type="ECO:0000313" key="8">
    <source>
        <dbReference type="Proteomes" id="UP000183954"/>
    </source>
</evidence>
<dbReference type="AlphaFoldDB" id="A0A1M5ZHC4"/>
<evidence type="ECO:0000313" key="7">
    <source>
        <dbReference type="EMBL" id="SHI23600.1"/>
    </source>
</evidence>
<dbReference type="GO" id="GO:0055085">
    <property type="term" value="P:transmembrane transport"/>
    <property type="evidence" value="ECO:0007669"/>
    <property type="project" value="InterPro"/>
</dbReference>
<evidence type="ECO:0000256" key="2">
    <source>
        <dbReference type="ARBA" id="ARBA00022692"/>
    </source>
</evidence>
<feature type="transmembrane region" description="Helical" evidence="5">
    <location>
        <begin position="178"/>
        <end position="200"/>
    </location>
</feature>
<dbReference type="PROSITE" id="PS50928">
    <property type="entry name" value="ABC_TM1"/>
    <property type="match status" value="1"/>
</dbReference>
<feature type="transmembrane region" description="Helical" evidence="5">
    <location>
        <begin position="89"/>
        <end position="113"/>
    </location>
</feature>
<keyword evidence="3 5" id="KW-1133">Transmembrane helix</keyword>
<dbReference type="CDD" id="cd06261">
    <property type="entry name" value="TM_PBP2"/>
    <property type="match status" value="1"/>
</dbReference>
<organism evidence="7 8">
    <name type="scientific">Desulfosporosinus lacus DSM 15449</name>
    <dbReference type="NCBI Taxonomy" id="1121420"/>
    <lineage>
        <taxon>Bacteria</taxon>
        <taxon>Bacillati</taxon>
        <taxon>Bacillota</taxon>
        <taxon>Clostridia</taxon>
        <taxon>Eubacteriales</taxon>
        <taxon>Desulfitobacteriaceae</taxon>
        <taxon>Desulfosporosinus</taxon>
    </lineage>
</organism>
<evidence type="ECO:0000256" key="1">
    <source>
        <dbReference type="ARBA" id="ARBA00004141"/>
    </source>
</evidence>
<evidence type="ECO:0000256" key="5">
    <source>
        <dbReference type="RuleBase" id="RU363032"/>
    </source>
</evidence>
<keyword evidence="5" id="KW-0813">Transport</keyword>
<keyword evidence="2 5" id="KW-0812">Transmembrane</keyword>
<dbReference type="EMBL" id="FQXJ01000012">
    <property type="protein sequence ID" value="SHI23600.1"/>
    <property type="molecule type" value="Genomic_DNA"/>
</dbReference>
<dbReference type="PANTHER" id="PTHR43376">
    <property type="entry name" value="OLIGOPEPTIDE TRANSPORT SYSTEM PERMEASE PROTEIN"/>
    <property type="match status" value="1"/>
</dbReference>
<dbReference type="Proteomes" id="UP000183954">
    <property type="component" value="Unassembled WGS sequence"/>
</dbReference>
<evidence type="ECO:0000259" key="6">
    <source>
        <dbReference type="PROSITE" id="PS50928"/>
    </source>
</evidence>
<comment type="subcellular location">
    <subcellularLocation>
        <location evidence="5">Cell membrane</location>
        <topology evidence="5">Multi-pass membrane protein</topology>
    </subcellularLocation>
    <subcellularLocation>
        <location evidence="1">Membrane</location>
        <topology evidence="1">Multi-pass membrane protein</topology>
    </subcellularLocation>
</comment>
<evidence type="ECO:0000256" key="3">
    <source>
        <dbReference type="ARBA" id="ARBA00022989"/>
    </source>
</evidence>
<feature type="domain" description="ABC transmembrane type-1" evidence="6">
    <location>
        <begin position="89"/>
        <end position="301"/>
    </location>
</feature>
<feature type="transmembrane region" description="Helical" evidence="5">
    <location>
        <begin position="280"/>
        <end position="301"/>
    </location>
</feature>
<name>A0A1M5ZHC4_9FIRM</name>
<reference evidence="8" key="1">
    <citation type="submission" date="2016-11" db="EMBL/GenBank/DDBJ databases">
        <authorList>
            <person name="Varghese N."/>
            <person name="Submissions S."/>
        </authorList>
    </citation>
    <scope>NUCLEOTIDE SEQUENCE [LARGE SCALE GENOMIC DNA]</scope>
    <source>
        <strain evidence="8">DSM 15449</strain>
    </source>
</reference>
<dbReference type="InterPro" id="IPR035906">
    <property type="entry name" value="MetI-like_sf"/>
</dbReference>
<dbReference type="SUPFAM" id="SSF161098">
    <property type="entry name" value="MetI-like"/>
    <property type="match status" value="1"/>
</dbReference>
<dbReference type="PANTHER" id="PTHR43376:SF1">
    <property type="entry name" value="OLIGOPEPTIDE TRANSPORT SYSTEM PERMEASE PROTEIN"/>
    <property type="match status" value="1"/>
</dbReference>
<keyword evidence="8" id="KW-1185">Reference proteome</keyword>
<evidence type="ECO:0000256" key="4">
    <source>
        <dbReference type="ARBA" id="ARBA00023136"/>
    </source>
</evidence>
<dbReference type="STRING" id="1121420.SAMN02746098_03238"/>
<dbReference type="Pfam" id="PF00528">
    <property type="entry name" value="BPD_transp_1"/>
    <property type="match status" value="1"/>
</dbReference>
<dbReference type="InterPro" id="IPR000515">
    <property type="entry name" value="MetI-like"/>
</dbReference>
<keyword evidence="4 5" id="KW-0472">Membrane</keyword>
<gene>
    <name evidence="7" type="ORF">SAMN02746098_03238</name>
</gene>
<dbReference type="Gene3D" id="1.10.3720.10">
    <property type="entry name" value="MetI-like"/>
    <property type="match status" value="1"/>
</dbReference>
<protein>
    <submittedName>
        <fullName evidence="7">Peptide/nickel transport system permease protein</fullName>
    </submittedName>
</protein>
<feature type="transmembrane region" description="Helical" evidence="5">
    <location>
        <begin position="125"/>
        <end position="158"/>
    </location>
</feature>
<accession>A0A1M5ZHC4</accession>
<dbReference type="GO" id="GO:0005886">
    <property type="term" value="C:plasma membrane"/>
    <property type="evidence" value="ECO:0007669"/>
    <property type="project" value="UniProtKB-SubCell"/>
</dbReference>
<sequence>MTFLLIITLNFMIPRLMPGDPFTFLSAEEEGQVFISYSQEQIDKYKAYYGLDKPLPVQYGNYLVNLCRGDIGYSIYYNVSVLEMIGKRLLWTVGIVLGAILISTAAGTVMGCFSAWYRDSLLDKLLYFLMITISEIPAFLVGILLLFILAGQFGWFPLFGGMSSFAQYDTSLERAKDILHHAFLPVLTLSLTRVGGFYLLSRNSMLEVLAKDYMRTARAKGLARVRIIFRHALKNALLPVITRVFLSLGAMFGGAVLVENVFSYPGLGRLMREAVMLRDYVLIQGIFLFVAILVLTMNLLADTVYKKLDPRVNYYDG</sequence>